<protein>
    <submittedName>
        <fullName evidence="6">BTB/POZ domain-containing protein</fullName>
    </submittedName>
</protein>
<evidence type="ECO:0000259" key="5">
    <source>
        <dbReference type="PROSITE" id="PS51649"/>
    </source>
</evidence>
<evidence type="ECO:0000259" key="4">
    <source>
        <dbReference type="PROSITE" id="PS50097"/>
    </source>
</evidence>
<dbReference type="InterPro" id="IPR011333">
    <property type="entry name" value="SKP1/BTB/POZ_sf"/>
</dbReference>
<comment type="pathway">
    <text evidence="1">Protein modification; protein ubiquitination.</text>
</comment>
<organism evidence="6 7">
    <name type="scientific">Vitis vinifera</name>
    <name type="common">Grape</name>
    <dbReference type="NCBI Taxonomy" id="29760"/>
    <lineage>
        <taxon>Eukaryota</taxon>
        <taxon>Viridiplantae</taxon>
        <taxon>Streptophyta</taxon>
        <taxon>Embryophyta</taxon>
        <taxon>Tracheophyta</taxon>
        <taxon>Spermatophyta</taxon>
        <taxon>Magnoliopsida</taxon>
        <taxon>eudicotyledons</taxon>
        <taxon>Gunneridae</taxon>
        <taxon>Pentapetalae</taxon>
        <taxon>rosids</taxon>
        <taxon>Vitales</taxon>
        <taxon>Vitaceae</taxon>
        <taxon>Viteae</taxon>
        <taxon>Vitis</taxon>
    </lineage>
</organism>
<dbReference type="GO" id="GO:0016567">
    <property type="term" value="P:protein ubiquitination"/>
    <property type="evidence" value="ECO:0007669"/>
    <property type="project" value="UniProtKB-UniPathway"/>
</dbReference>
<dbReference type="Pfam" id="PF03000">
    <property type="entry name" value="NPH3"/>
    <property type="match status" value="1"/>
</dbReference>
<reference evidence="6 7" key="1">
    <citation type="journal article" date="2018" name="PLoS Genet.">
        <title>Population sequencing reveals clonal diversity and ancestral inbreeding in the grapevine cultivar Chardonnay.</title>
        <authorList>
            <person name="Roach M.J."/>
            <person name="Johnson D.L."/>
            <person name="Bohlmann J."/>
            <person name="van Vuuren H.J."/>
            <person name="Jones S.J."/>
            <person name="Pretorius I.S."/>
            <person name="Schmidt S.A."/>
            <person name="Borneman A.R."/>
        </authorList>
    </citation>
    <scope>NUCLEOTIDE SEQUENCE [LARGE SCALE GENOMIC DNA]</scope>
    <source>
        <strain evidence="7">cv. Chardonnay</strain>
        <tissue evidence="6">Leaf</tissue>
    </source>
</reference>
<evidence type="ECO:0000256" key="2">
    <source>
        <dbReference type="ARBA" id="ARBA00022786"/>
    </source>
</evidence>
<dbReference type="UniPathway" id="UPA00143"/>
<dbReference type="InterPro" id="IPR000210">
    <property type="entry name" value="BTB/POZ_dom"/>
</dbReference>
<gene>
    <name evidence="6" type="primary">VvCHDh000050_0</name>
    <name evidence="6" type="ORF">CK203_102704</name>
</gene>
<name>A0A438FFF6_VITVI</name>
<sequence>MGFCCDLEVDVNGEETFLLDKKILIPFSSKLSRLFSGLTSKAGTLKVILPDFPGGAEGFELIARFCYNNGRAEISPFNAVLLNCAACFMEMDQVCSGTPSLLHQTEKSLEEINSGLENLGSLVGRLALPSVVSPCTPSSGCSSFQLSSDTRSTDSVKNSWSRTTWWFEDLVFFIAGPAEKSKTTEVVVTLLSSLDRSSVSCKGLYDILRMALSLKVSKCCKNILESLIGSQLDQATLDNLLVPSPHGKGCIYYVNLVLRLLKSFLGGQFSSTQLKKVAALTDLYIAEVAPDSSLKPTKFVALVAALPDSARDSYDGIYQATDIYLEVHGGLSEEEKMTVCCALNYEKLSPEALRHLARNSKLPSRAAAKAVITSQQTKLKSLLPNTHPLKDFSYSASCYTIEGSKDKKGDLDQILLHVRKIELSTENERLRAHLQGMQWRVIELEKACKGMQTRMEHMMKSRLQARSLPKLCS</sequence>
<dbReference type="InterPro" id="IPR027356">
    <property type="entry name" value="NPH3_dom"/>
</dbReference>
<evidence type="ECO:0000313" key="6">
    <source>
        <dbReference type="EMBL" id="RVW58715.1"/>
    </source>
</evidence>
<proteinExistence type="inferred from homology"/>
<feature type="domain" description="BTB" evidence="4">
    <location>
        <begin position="5"/>
        <end position="69"/>
    </location>
</feature>
<comment type="caution">
    <text evidence="6">The sequence shown here is derived from an EMBL/GenBank/DDBJ whole genome shotgun (WGS) entry which is preliminary data.</text>
</comment>
<dbReference type="PROSITE" id="PS51649">
    <property type="entry name" value="NPH3"/>
    <property type="match status" value="1"/>
</dbReference>
<keyword evidence="2" id="KW-0833">Ubl conjugation pathway</keyword>
<dbReference type="Proteomes" id="UP000288805">
    <property type="component" value="Unassembled WGS sequence"/>
</dbReference>
<dbReference type="PANTHER" id="PTHR32370">
    <property type="entry name" value="OS12G0117600 PROTEIN"/>
    <property type="match status" value="1"/>
</dbReference>
<feature type="domain" description="NPH3" evidence="5">
    <location>
        <begin position="88"/>
        <end position="377"/>
    </location>
</feature>
<dbReference type="SUPFAM" id="SSF54695">
    <property type="entry name" value="POZ domain"/>
    <property type="match status" value="1"/>
</dbReference>
<evidence type="ECO:0000256" key="1">
    <source>
        <dbReference type="ARBA" id="ARBA00004906"/>
    </source>
</evidence>
<evidence type="ECO:0000256" key="3">
    <source>
        <dbReference type="PROSITE-ProRule" id="PRU00982"/>
    </source>
</evidence>
<comment type="similarity">
    <text evidence="3">Belongs to the NPH3 family.</text>
</comment>
<dbReference type="PROSITE" id="PS50097">
    <property type="entry name" value="BTB"/>
    <property type="match status" value="1"/>
</dbReference>
<evidence type="ECO:0000313" key="7">
    <source>
        <dbReference type="Proteomes" id="UP000288805"/>
    </source>
</evidence>
<accession>A0A438FFF6</accession>
<dbReference type="InterPro" id="IPR043454">
    <property type="entry name" value="NPH3/RPT2-like"/>
</dbReference>
<dbReference type="AlphaFoldDB" id="A0A438FFF6"/>
<dbReference type="Gene3D" id="3.30.710.10">
    <property type="entry name" value="Potassium Channel Kv1.1, Chain A"/>
    <property type="match status" value="1"/>
</dbReference>
<dbReference type="EMBL" id="QGNW01000930">
    <property type="protein sequence ID" value="RVW58715.1"/>
    <property type="molecule type" value="Genomic_DNA"/>
</dbReference>